<dbReference type="AlphaFoldDB" id="A0A9J7DQS1"/>
<keyword evidence="3" id="KW-1185">Reference proteome</keyword>
<feature type="region of interest" description="Disordered" evidence="1">
    <location>
        <begin position="187"/>
        <end position="206"/>
    </location>
</feature>
<gene>
    <name evidence="4" type="primary">LOC111348202</name>
</gene>
<dbReference type="PANTHER" id="PTHR35450:SF2">
    <property type="entry name" value="REVERSE TRANSCRIPTASE DOMAIN-CONTAINING PROTEIN"/>
    <property type="match status" value="1"/>
</dbReference>
<accession>A0A9J7DQS1</accession>
<evidence type="ECO:0000313" key="3">
    <source>
        <dbReference type="Proteomes" id="UP000301870"/>
    </source>
</evidence>
<sequence>MLTRRAAAALRAQTHLPSPTSSPSSAPPPSVPVPDEEVPLTDAGASSSSDEYFSPPTTPPPSRRRRGGRRPSSRLGPRSPLASGGVPAPGGNVSRMKWTRSINENVMRAYFGATVGGSNLTAYRVRLLAMFQVLEPTINVSAQRLSDQVRVIQRNRMLDDIVLDRLRSEVLRSRVIIPLSQNVQQGQVDVDSVDTPNDDRTTEVSTHKCSEELRRALEDAIQEYRFVSPSLRPHLPRLPMHKKNRALMCALDAELSNYFDTSEDLLDTHSILYCGAIAACRVAHVKLIKKDNNVTRQKLAVPAWQCRIERRIDEARTLIAKLVCFREGNTRPRVMRFVRRAFSGTDIRPQDYVSHITERVDFLKQKIYAWANRIRRYKKRVKRYTQNRTFQRDQRWVYRTWEQKEQTRTDACLPNVDAMNSFWRSIWSAPVSHIEGDWIEEVEGKCELIPEMEPIFITSEDVSKAANPLANWKAPGPDGLHNFWIRWFISSHSCLASQFQSALESGSLPQFFTTGLTHLLHKSGSTTEPKNYRPITCLPTIYKLLTSILRAKLNKHIEDNNIMSASQNGCRNGSRGTKELLLIDMSICQQVRRSHKNLSTCWIDYKKAYDSVPHTWLMRVLELYKVDTALRTFLLSCMRQWRTVLRYPGCGQICGNDEPIRIERGIFQGDSLSPLWFCLALNPLSTLLEGSGLGYRLRRGGQIISHLLYMDDLKLFAPNNLHLMRLLNVTETFSNAIRMEFGVDKCAVLHVKRGEIVESDGTQNSDSTSFRPLSSTETYKYLGMSEALGIDVTVMKQSLRERFFGRLKKVLNSLLSGGNKVRAYNGWVMPVLMYSFGILKWTQTELDTLDRKVRSLLTEHRMHHPRSSIMRLYIPRKCGGRGFLNAKTLHNSEVCSLRKYFLKMDVGMHRDVVAVDKGLTPLSLANENWREPIILSTNDRRNVWQSPSENCEPVPIKNA</sequence>
<dbReference type="PANTHER" id="PTHR35450">
    <property type="entry name" value="REVERSE TRANSCRIPTASE DOMAIN-CONTAINING PROTEIN"/>
    <property type="match status" value="1"/>
</dbReference>
<dbReference type="GO" id="GO:0071897">
    <property type="term" value="P:DNA biosynthetic process"/>
    <property type="evidence" value="ECO:0007669"/>
    <property type="project" value="UniProtKB-ARBA"/>
</dbReference>
<dbReference type="PROSITE" id="PS50878">
    <property type="entry name" value="RT_POL"/>
    <property type="match status" value="1"/>
</dbReference>
<feature type="region of interest" description="Disordered" evidence="1">
    <location>
        <begin position="1"/>
        <end position="94"/>
    </location>
</feature>
<name>A0A9J7DQS1_SPOLT</name>
<evidence type="ECO:0000259" key="2">
    <source>
        <dbReference type="PROSITE" id="PS50878"/>
    </source>
</evidence>
<dbReference type="RefSeq" id="XP_022814502.1">
    <property type="nucleotide sequence ID" value="XM_022958734.1"/>
</dbReference>
<dbReference type="Pfam" id="PF00078">
    <property type="entry name" value="RVT_1"/>
    <property type="match status" value="1"/>
</dbReference>
<dbReference type="InterPro" id="IPR000477">
    <property type="entry name" value="RT_dom"/>
</dbReference>
<feature type="domain" description="Reverse transcriptase" evidence="2">
    <location>
        <begin position="501"/>
        <end position="786"/>
    </location>
</feature>
<feature type="compositionally biased region" description="Basic and acidic residues" evidence="1">
    <location>
        <begin position="197"/>
        <end position="206"/>
    </location>
</feature>
<feature type="compositionally biased region" description="Basic residues" evidence="1">
    <location>
        <begin position="62"/>
        <end position="72"/>
    </location>
</feature>
<evidence type="ECO:0000313" key="4">
    <source>
        <dbReference type="RefSeq" id="XP_022814502.1"/>
    </source>
</evidence>
<dbReference type="GeneID" id="111348202"/>
<dbReference type="InterPro" id="IPR043502">
    <property type="entry name" value="DNA/RNA_pol_sf"/>
</dbReference>
<dbReference type="CDD" id="cd01650">
    <property type="entry name" value="RT_nLTR_like"/>
    <property type="match status" value="1"/>
</dbReference>
<dbReference type="Proteomes" id="UP000301870">
    <property type="component" value="Chromosome 7"/>
</dbReference>
<dbReference type="OrthoDB" id="2194416at2759"/>
<evidence type="ECO:0000256" key="1">
    <source>
        <dbReference type="SAM" id="MobiDB-lite"/>
    </source>
</evidence>
<dbReference type="KEGG" id="sliu:111348202"/>
<feature type="compositionally biased region" description="Low complexity" evidence="1">
    <location>
        <begin position="1"/>
        <end position="24"/>
    </location>
</feature>
<dbReference type="SUPFAM" id="SSF56672">
    <property type="entry name" value="DNA/RNA polymerases"/>
    <property type="match status" value="1"/>
</dbReference>
<protein>
    <submittedName>
        <fullName evidence="4">Uncharacterized protein LOC111348202</fullName>
    </submittedName>
</protein>
<reference evidence="4" key="1">
    <citation type="submission" date="2025-08" db="UniProtKB">
        <authorList>
            <consortium name="RefSeq"/>
        </authorList>
    </citation>
    <scope>IDENTIFICATION</scope>
    <source>
        <strain evidence="4">Ishihara</strain>
        <tissue evidence="4">Whole body</tissue>
    </source>
</reference>
<organism evidence="3 4">
    <name type="scientific">Spodoptera litura</name>
    <name type="common">Asian cotton leafworm</name>
    <dbReference type="NCBI Taxonomy" id="69820"/>
    <lineage>
        <taxon>Eukaryota</taxon>
        <taxon>Metazoa</taxon>
        <taxon>Ecdysozoa</taxon>
        <taxon>Arthropoda</taxon>
        <taxon>Hexapoda</taxon>
        <taxon>Insecta</taxon>
        <taxon>Pterygota</taxon>
        <taxon>Neoptera</taxon>
        <taxon>Endopterygota</taxon>
        <taxon>Lepidoptera</taxon>
        <taxon>Glossata</taxon>
        <taxon>Ditrysia</taxon>
        <taxon>Noctuoidea</taxon>
        <taxon>Noctuidae</taxon>
        <taxon>Amphipyrinae</taxon>
        <taxon>Spodoptera</taxon>
    </lineage>
</organism>
<proteinExistence type="predicted"/>